<evidence type="ECO:0000313" key="3">
    <source>
        <dbReference type="EMBL" id="WQD37924.1"/>
    </source>
</evidence>
<keyword evidence="4" id="KW-1185">Reference proteome</keyword>
<dbReference type="RefSeq" id="WP_114790677.1">
    <property type="nucleotide sequence ID" value="NZ_CP139960.1"/>
</dbReference>
<dbReference type="InterPro" id="IPR050563">
    <property type="entry name" value="4-hydroxybenzoyl-CoA_TE"/>
</dbReference>
<dbReference type="PANTHER" id="PTHR31793">
    <property type="entry name" value="4-HYDROXYBENZOYL-COA THIOESTERASE FAMILY MEMBER"/>
    <property type="match status" value="1"/>
</dbReference>
<dbReference type="PANTHER" id="PTHR31793:SF27">
    <property type="entry name" value="NOVEL THIOESTERASE SUPERFAMILY DOMAIN AND SAPOSIN A-TYPE DOMAIN CONTAINING PROTEIN (0610012H03RIK)"/>
    <property type="match status" value="1"/>
</dbReference>
<keyword evidence="2" id="KW-0378">Hydrolase</keyword>
<dbReference type="SUPFAM" id="SSF54637">
    <property type="entry name" value="Thioesterase/thiol ester dehydrase-isomerase"/>
    <property type="match status" value="1"/>
</dbReference>
<name>A0ABZ0W5E9_9BACT</name>
<dbReference type="InterPro" id="IPR029069">
    <property type="entry name" value="HotDog_dom_sf"/>
</dbReference>
<reference evidence="3 4" key="1">
    <citation type="submission" date="2023-12" db="EMBL/GenBank/DDBJ databases">
        <title>Genome sequencing and assembly of bacterial species from a model synthetic community.</title>
        <authorList>
            <person name="Hogle S.L."/>
        </authorList>
    </citation>
    <scope>NUCLEOTIDE SEQUENCE [LARGE SCALE GENOMIC DNA]</scope>
    <source>
        <strain evidence="3 4">HAMBI_3031</strain>
    </source>
</reference>
<evidence type="ECO:0000313" key="4">
    <source>
        <dbReference type="Proteomes" id="UP001325680"/>
    </source>
</evidence>
<evidence type="ECO:0000256" key="1">
    <source>
        <dbReference type="ARBA" id="ARBA00005953"/>
    </source>
</evidence>
<sequence>MARIKVELPPFFSFSTRIPIRITDVNYGGHAGNDALLGIIHEARLQFLQDRGYSEMNIEGVGLIMADVAIEFKAEAFYKDIIQVSIGAHDFSRVGFDLVYKLEKTQEEKSVTVAIAKTGMVCFDYVSKRVAALPESVSLKLSCPH</sequence>
<organism evidence="3 4">
    <name type="scientific">Niabella yanshanensis</name>
    <dbReference type="NCBI Taxonomy" id="577386"/>
    <lineage>
        <taxon>Bacteria</taxon>
        <taxon>Pseudomonadati</taxon>
        <taxon>Bacteroidota</taxon>
        <taxon>Chitinophagia</taxon>
        <taxon>Chitinophagales</taxon>
        <taxon>Chitinophagaceae</taxon>
        <taxon>Niabella</taxon>
    </lineage>
</organism>
<gene>
    <name evidence="3" type="ORF">U0035_19850</name>
</gene>
<proteinExistence type="inferred from homology"/>
<comment type="similarity">
    <text evidence="1">Belongs to the 4-hydroxybenzoyl-CoA thioesterase family.</text>
</comment>
<dbReference type="CDD" id="cd00586">
    <property type="entry name" value="4HBT"/>
    <property type="match status" value="1"/>
</dbReference>
<protein>
    <submittedName>
        <fullName evidence="3">Thioesterase family protein</fullName>
    </submittedName>
</protein>
<dbReference type="Pfam" id="PF13279">
    <property type="entry name" value="4HBT_2"/>
    <property type="match status" value="1"/>
</dbReference>
<dbReference type="EMBL" id="CP139960">
    <property type="protein sequence ID" value="WQD37924.1"/>
    <property type="molecule type" value="Genomic_DNA"/>
</dbReference>
<accession>A0ABZ0W5E9</accession>
<dbReference type="Gene3D" id="3.10.129.10">
    <property type="entry name" value="Hotdog Thioesterase"/>
    <property type="match status" value="1"/>
</dbReference>
<dbReference type="Proteomes" id="UP001325680">
    <property type="component" value="Chromosome"/>
</dbReference>
<evidence type="ECO:0000256" key="2">
    <source>
        <dbReference type="ARBA" id="ARBA00022801"/>
    </source>
</evidence>